<evidence type="ECO:0000313" key="2">
    <source>
        <dbReference type="EMBL" id="KAK0462011.1"/>
    </source>
</evidence>
<feature type="region of interest" description="Disordered" evidence="1">
    <location>
        <begin position="157"/>
        <end position="287"/>
    </location>
</feature>
<reference evidence="2" key="1">
    <citation type="submission" date="2023-06" db="EMBL/GenBank/DDBJ databases">
        <authorList>
            <consortium name="Lawrence Berkeley National Laboratory"/>
            <person name="Ahrendt S."/>
            <person name="Sahu N."/>
            <person name="Indic B."/>
            <person name="Wong-Bajracharya J."/>
            <person name="Merenyi Z."/>
            <person name="Ke H.-M."/>
            <person name="Monk M."/>
            <person name="Kocsube S."/>
            <person name="Drula E."/>
            <person name="Lipzen A."/>
            <person name="Balint B."/>
            <person name="Henrissat B."/>
            <person name="Andreopoulos B."/>
            <person name="Martin F.M."/>
            <person name="Harder C.B."/>
            <person name="Rigling D."/>
            <person name="Ford K.L."/>
            <person name="Foster G.D."/>
            <person name="Pangilinan J."/>
            <person name="Papanicolaou A."/>
            <person name="Barry K."/>
            <person name="LaButti K."/>
            <person name="Viragh M."/>
            <person name="Koriabine M."/>
            <person name="Yan M."/>
            <person name="Riley R."/>
            <person name="Champramary S."/>
            <person name="Plett K.L."/>
            <person name="Tsai I.J."/>
            <person name="Slot J."/>
            <person name="Sipos G."/>
            <person name="Plett J."/>
            <person name="Nagy L.G."/>
            <person name="Grigoriev I.V."/>
        </authorList>
    </citation>
    <scope>NUCLEOTIDE SEQUENCE</scope>
    <source>
        <strain evidence="2">CCBAS 213</strain>
    </source>
</reference>
<evidence type="ECO:0000313" key="3">
    <source>
        <dbReference type="Proteomes" id="UP001175211"/>
    </source>
</evidence>
<dbReference type="AlphaFoldDB" id="A0AA39T3L2"/>
<name>A0AA39T3L2_ARMTA</name>
<gene>
    <name evidence="2" type="ORF">EV420DRAFT_1762161</name>
</gene>
<dbReference type="Proteomes" id="UP001175211">
    <property type="component" value="Unassembled WGS sequence"/>
</dbReference>
<proteinExistence type="predicted"/>
<accession>A0AA39T3L2</accession>
<comment type="caution">
    <text evidence="2">The sequence shown here is derived from an EMBL/GenBank/DDBJ whole genome shotgun (WGS) entry which is preliminary data.</text>
</comment>
<dbReference type="GeneID" id="85364239"/>
<protein>
    <submittedName>
        <fullName evidence="2">Uncharacterized protein</fullName>
    </submittedName>
</protein>
<dbReference type="RefSeq" id="XP_060333749.1">
    <property type="nucleotide sequence ID" value="XM_060480691.1"/>
</dbReference>
<dbReference type="EMBL" id="JAUEPS010000010">
    <property type="protein sequence ID" value="KAK0462011.1"/>
    <property type="molecule type" value="Genomic_DNA"/>
</dbReference>
<sequence>MSRQPDSFKFGSLGSIGGMVGSTHGTINPSFILGGGGSAATTNVSDSTVNQNSNPITPHQLQGPFSQVQLPAMHTMGPPFFQSTPQNPTSNQCVIQVGDVSLGVWWYDPMTMSWSHTECELCRTYRHHISDAEYDQVPSFIEARAQDCEAEIRHLRDELRAHGPPPNRVKRHHERGDSPPPQRIRTERGYRPSPARSSRAGSPRGSNPRPSAPPPVRLRRNNDAMEVDDVGPPPAPPTLRTTAGSHTFVPYESPLHHSTGGLFGSYQVTPPSDEESDYNDSSDNEHRDDDIRKALNKFPHSNRAGPQSLTSGWDYYQKYQPTSKSAFRALDRDRKDLPPPCGKLRRIEPHLPTSADEAERILALVKASPESFLAYRWKHIVSDIQERSRLVWVLTRRGMIYPLALQGSRMPVKAAPASDWFAWCLWNHRAVDCPGVFIMRDGPLVCSTVEAWRLSRDLSPAQVANPRLRTRFTEVFVMLVLRPGWYGQFLDHHSIPVAAEYDPYTRFPGNWIQNLDLAALSRFLAERGVTREVMDSYLLFGKTWATCMLSQRPNQSEYWQQQLTASHDWIKAIQFEEPSWYDAPSWSPPLEEGWDLTWIARYRKGRMDKWEQDQRDQALPNSGPSTGSTVPPESSLSTVAPPDSGVLPSESISHSQQALDIISSDGTVPIADDHNTQIDDGGDTIMVDPVVQLAASIPLPLGDDGL</sequence>
<feature type="region of interest" description="Disordered" evidence="1">
    <location>
        <begin position="610"/>
        <end position="656"/>
    </location>
</feature>
<feature type="compositionally biased region" description="Polar residues" evidence="1">
    <location>
        <begin position="619"/>
        <end position="638"/>
    </location>
</feature>
<feature type="compositionally biased region" description="Low complexity" evidence="1">
    <location>
        <begin position="191"/>
        <end position="209"/>
    </location>
</feature>
<keyword evidence="3" id="KW-1185">Reference proteome</keyword>
<feature type="compositionally biased region" description="Acidic residues" evidence="1">
    <location>
        <begin position="272"/>
        <end position="282"/>
    </location>
</feature>
<organism evidence="2 3">
    <name type="scientific">Armillaria tabescens</name>
    <name type="common">Ringless honey mushroom</name>
    <name type="synonym">Agaricus tabescens</name>
    <dbReference type="NCBI Taxonomy" id="1929756"/>
    <lineage>
        <taxon>Eukaryota</taxon>
        <taxon>Fungi</taxon>
        <taxon>Dikarya</taxon>
        <taxon>Basidiomycota</taxon>
        <taxon>Agaricomycotina</taxon>
        <taxon>Agaricomycetes</taxon>
        <taxon>Agaricomycetidae</taxon>
        <taxon>Agaricales</taxon>
        <taxon>Marasmiineae</taxon>
        <taxon>Physalacriaceae</taxon>
        <taxon>Desarmillaria</taxon>
    </lineage>
</organism>
<evidence type="ECO:0000256" key="1">
    <source>
        <dbReference type="SAM" id="MobiDB-lite"/>
    </source>
</evidence>